<feature type="region of interest" description="Disordered" evidence="5">
    <location>
        <begin position="374"/>
        <end position="406"/>
    </location>
</feature>
<proteinExistence type="predicted"/>
<keyword evidence="4" id="KW-0503">Monooxygenase</keyword>
<keyword evidence="1" id="KW-0285">Flavoprotein</keyword>
<dbReference type="GO" id="GO:0071949">
    <property type="term" value="F:FAD binding"/>
    <property type="evidence" value="ECO:0007669"/>
    <property type="project" value="InterPro"/>
</dbReference>
<name>A0A6A5XL49_9PLEO</name>
<keyword evidence="8" id="KW-1185">Reference proteome</keyword>
<evidence type="ECO:0000313" key="7">
    <source>
        <dbReference type="EMBL" id="KAF2013460.1"/>
    </source>
</evidence>
<keyword evidence="2" id="KW-0274">FAD</keyword>
<evidence type="ECO:0000256" key="2">
    <source>
        <dbReference type="ARBA" id="ARBA00022827"/>
    </source>
</evidence>
<dbReference type="RefSeq" id="XP_033381799.1">
    <property type="nucleotide sequence ID" value="XM_033528513.1"/>
</dbReference>
<feature type="compositionally biased region" description="Basic and acidic residues" evidence="5">
    <location>
        <begin position="374"/>
        <end position="399"/>
    </location>
</feature>
<organism evidence="7 8">
    <name type="scientific">Aaosphaeria arxii CBS 175.79</name>
    <dbReference type="NCBI Taxonomy" id="1450172"/>
    <lineage>
        <taxon>Eukaryota</taxon>
        <taxon>Fungi</taxon>
        <taxon>Dikarya</taxon>
        <taxon>Ascomycota</taxon>
        <taxon>Pezizomycotina</taxon>
        <taxon>Dothideomycetes</taxon>
        <taxon>Pleosporomycetidae</taxon>
        <taxon>Pleosporales</taxon>
        <taxon>Pleosporales incertae sedis</taxon>
        <taxon>Aaosphaeria</taxon>
    </lineage>
</organism>
<dbReference type="PANTHER" id="PTHR46972:SF1">
    <property type="entry name" value="FAD DEPENDENT OXIDOREDUCTASE DOMAIN-CONTAINING PROTEIN"/>
    <property type="match status" value="1"/>
</dbReference>
<dbReference type="PANTHER" id="PTHR46972">
    <property type="entry name" value="MONOOXYGENASE ASQM-RELATED"/>
    <property type="match status" value="1"/>
</dbReference>
<dbReference type="AlphaFoldDB" id="A0A6A5XL49"/>
<dbReference type="Pfam" id="PF01494">
    <property type="entry name" value="FAD_binding_3"/>
    <property type="match status" value="1"/>
</dbReference>
<dbReference type="GeneID" id="54285910"/>
<protein>
    <submittedName>
        <fullName evidence="7">FAD/NAD(P)-binding domain-containing protein</fullName>
    </submittedName>
</protein>
<dbReference type="PRINTS" id="PR00420">
    <property type="entry name" value="RNGMNOXGNASE"/>
</dbReference>
<feature type="domain" description="FAD-binding" evidence="6">
    <location>
        <begin position="313"/>
        <end position="377"/>
    </location>
</feature>
<evidence type="ECO:0000259" key="6">
    <source>
        <dbReference type="Pfam" id="PF01494"/>
    </source>
</evidence>
<dbReference type="GO" id="GO:0004497">
    <property type="term" value="F:monooxygenase activity"/>
    <property type="evidence" value="ECO:0007669"/>
    <property type="project" value="UniProtKB-KW"/>
</dbReference>
<evidence type="ECO:0000313" key="8">
    <source>
        <dbReference type="Proteomes" id="UP000799778"/>
    </source>
</evidence>
<dbReference type="SUPFAM" id="SSF51905">
    <property type="entry name" value="FAD/NAD(P)-binding domain"/>
    <property type="match status" value="1"/>
</dbReference>
<keyword evidence="3" id="KW-0560">Oxidoreductase</keyword>
<dbReference type="EMBL" id="ML978071">
    <property type="protein sequence ID" value="KAF2013460.1"/>
    <property type="molecule type" value="Genomic_DNA"/>
</dbReference>
<accession>A0A6A5XL49</accession>
<sequence length="406" mass="44762">MSSTTPKIAIIGAGPTSLTLSSLLSTSSIPYTTYEATPSPRHSGGSLDIHTATGQAALKAAGLLPEFRKRARPESDCDKIVVLGTGEVVWDENGDESVKAAEEGVKVGEDGTIEGRPEIDRRDLMEILRSGVEDERIVFGKKLLKMEEGSGGEKYDLHFADGSVERGFDVVIGGDGAWSRVRPLLSDVKPRYSGISAAELWVDDVETKEKEWLREYVGVGSCFAFGEGRAVISQRQSEGGLRTYAAIRVPEDFIETCGIDWNDKETARHQLVDKYFSDIGEDLKRVLYASGDELIPRALFELPVDFKWEHRKGVTLLGDAAHLMTPFAGIGVNVGMTDALVLWQELVKASRGEKSYDEALRSYEEELFPRARKAMEKTARGKKNHFSEHGSKERADMMKQLKGQSN</sequence>
<dbReference type="InterPro" id="IPR002938">
    <property type="entry name" value="FAD-bd"/>
</dbReference>
<dbReference type="InterPro" id="IPR036188">
    <property type="entry name" value="FAD/NAD-bd_sf"/>
</dbReference>
<evidence type="ECO:0000256" key="4">
    <source>
        <dbReference type="ARBA" id="ARBA00023033"/>
    </source>
</evidence>
<dbReference type="OrthoDB" id="655030at2759"/>
<gene>
    <name evidence="7" type="ORF">BU24DRAFT_424476</name>
</gene>
<reference evidence="7" key="1">
    <citation type="journal article" date="2020" name="Stud. Mycol.">
        <title>101 Dothideomycetes genomes: a test case for predicting lifestyles and emergence of pathogens.</title>
        <authorList>
            <person name="Haridas S."/>
            <person name="Albert R."/>
            <person name="Binder M."/>
            <person name="Bloem J."/>
            <person name="Labutti K."/>
            <person name="Salamov A."/>
            <person name="Andreopoulos B."/>
            <person name="Baker S."/>
            <person name="Barry K."/>
            <person name="Bills G."/>
            <person name="Bluhm B."/>
            <person name="Cannon C."/>
            <person name="Castanera R."/>
            <person name="Culley D."/>
            <person name="Daum C."/>
            <person name="Ezra D."/>
            <person name="Gonzalez J."/>
            <person name="Henrissat B."/>
            <person name="Kuo A."/>
            <person name="Liang C."/>
            <person name="Lipzen A."/>
            <person name="Lutzoni F."/>
            <person name="Magnuson J."/>
            <person name="Mondo S."/>
            <person name="Nolan M."/>
            <person name="Ohm R."/>
            <person name="Pangilinan J."/>
            <person name="Park H.-J."/>
            <person name="Ramirez L."/>
            <person name="Alfaro M."/>
            <person name="Sun H."/>
            <person name="Tritt A."/>
            <person name="Yoshinaga Y."/>
            <person name="Zwiers L.-H."/>
            <person name="Turgeon B."/>
            <person name="Goodwin S."/>
            <person name="Spatafora J."/>
            <person name="Crous P."/>
            <person name="Grigoriev I."/>
        </authorList>
    </citation>
    <scope>NUCLEOTIDE SEQUENCE</scope>
    <source>
        <strain evidence="7">CBS 175.79</strain>
    </source>
</reference>
<evidence type="ECO:0000256" key="1">
    <source>
        <dbReference type="ARBA" id="ARBA00022630"/>
    </source>
</evidence>
<evidence type="ECO:0000256" key="5">
    <source>
        <dbReference type="SAM" id="MobiDB-lite"/>
    </source>
</evidence>
<evidence type="ECO:0000256" key="3">
    <source>
        <dbReference type="ARBA" id="ARBA00023002"/>
    </source>
</evidence>
<dbReference type="Gene3D" id="3.50.50.60">
    <property type="entry name" value="FAD/NAD(P)-binding domain"/>
    <property type="match status" value="1"/>
</dbReference>
<dbReference type="Proteomes" id="UP000799778">
    <property type="component" value="Unassembled WGS sequence"/>
</dbReference>